<dbReference type="EMBL" id="JABDTM020012457">
    <property type="protein sequence ID" value="KAH0820261.1"/>
    <property type="molecule type" value="Genomic_DNA"/>
</dbReference>
<organism evidence="2 3">
    <name type="scientific">Tenebrio molitor</name>
    <name type="common">Yellow mealworm beetle</name>
    <dbReference type="NCBI Taxonomy" id="7067"/>
    <lineage>
        <taxon>Eukaryota</taxon>
        <taxon>Metazoa</taxon>
        <taxon>Ecdysozoa</taxon>
        <taxon>Arthropoda</taxon>
        <taxon>Hexapoda</taxon>
        <taxon>Insecta</taxon>
        <taxon>Pterygota</taxon>
        <taxon>Neoptera</taxon>
        <taxon>Endopterygota</taxon>
        <taxon>Coleoptera</taxon>
        <taxon>Polyphaga</taxon>
        <taxon>Cucujiformia</taxon>
        <taxon>Tenebrionidae</taxon>
        <taxon>Tenebrio</taxon>
    </lineage>
</organism>
<keyword evidence="3" id="KW-1185">Reference proteome</keyword>
<evidence type="ECO:0000313" key="2">
    <source>
        <dbReference type="EMBL" id="KAH0820261.1"/>
    </source>
</evidence>
<accession>A0A8J6HRC9</accession>
<dbReference type="Proteomes" id="UP000719412">
    <property type="component" value="Unassembled WGS sequence"/>
</dbReference>
<evidence type="ECO:0000313" key="3">
    <source>
        <dbReference type="Proteomes" id="UP000719412"/>
    </source>
</evidence>
<feature type="transmembrane region" description="Helical" evidence="1">
    <location>
        <begin position="338"/>
        <end position="358"/>
    </location>
</feature>
<protein>
    <submittedName>
        <fullName evidence="2">Uncharacterized protein</fullName>
    </submittedName>
</protein>
<reference evidence="2" key="1">
    <citation type="journal article" date="2020" name="J Insects Food Feed">
        <title>The yellow mealworm (Tenebrio molitor) genome: a resource for the emerging insects as food and feed industry.</title>
        <authorList>
            <person name="Eriksson T."/>
            <person name="Andere A."/>
            <person name="Kelstrup H."/>
            <person name="Emery V."/>
            <person name="Picard C."/>
        </authorList>
    </citation>
    <scope>NUCLEOTIDE SEQUENCE</scope>
    <source>
        <strain evidence="2">Stoneville</strain>
        <tissue evidence="2">Whole head</tissue>
    </source>
</reference>
<evidence type="ECO:0000256" key="1">
    <source>
        <dbReference type="SAM" id="Phobius"/>
    </source>
</evidence>
<sequence>MAGFNLKDLRDMIPEYDGDQSTLFDFIEAVNFAIENVPENQQNAIIFVIKSKLVGKARKFISSRQLREWNDIKDLLISHYGDCRDTEALLYDLTSTFQKSNETPRAFAQRIENLLTKIRSSVALNNELNQAARNALNSSHEKIALKAFLAGLSDPLEKCKDLQEETLLCSDLIPFPYENPPCEIEVLTKLTANEKCHPVLLDIEDYNVQKLKANKWIIITGKNLPITHTFSSGGPKAEFINQNSILTMAPRCTAFIGSIQVHAQEEKFSNYSEADVIPSIYYDCCENFTPPLNQHHQLKPLKINTLNLDDLKTAEFKLNQYKDQLDNLGKESFAHRHLSTFAIITIIVVVAIIVYVICSKCRLFKGLVGYFKGSHSDDGPPRPGSCCPQIFNYCNIRSNISRRPSIRIETDDHSEEVAYQRDIPLAIEKCKDLQEETLLCSDLIPFPYENPPCEIEVLTKLTANEKCHPVLLDIEDYNVQKLKANKWIIITGKNLPITHTFSSGGPKAEFINQNSILTMAPRCTAFIGSIQVHAQEEKFSNYSEADVIPSIYYDCCENFTPPLNQHHQLKPLKINTLNLDDLKTAEFKLNQYKDQLDNLGKESFAHRHLSTFAIITIIVVVAIIVYVICSKCRLFKGLVGYFKGSHSDDGPPRPGSCCPQIFNYCNIRSNISRRPSIRIETDDHSEEVAYQRDIPLASLSTKRRL</sequence>
<name>A0A8J6HRC9_TENMO</name>
<keyword evidence="1" id="KW-0812">Transmembrane</keyword>
<reference evidence="2" key="2">
    <citation type="submission" date="2021-08" db="EMBL/GenBank/DDBJ databases">
        <authorList>
            <person name="Eriksson T."/>
        </authorList>
    </citation>
    <scope>NUCLEOTIDE SEQUENCE</scope>
    <source>
        <strain evidence="2">Stoneville</strain>
        <tissue evidence="2">Whole head</tissue>
    </source>
</reference>
<dbReference type="AlphaFoldDB" id="A0A8J6HRC9"/>
<proteinExistence type="predicted"/>
<comment type="caution">
    <text evidence="2">The sequence shown here is derived from an EMBL/GenBank/DDBJ whole genome shotgun (WGS) entry which is preliminary data.</text>
</comment>
<feature type="transmembrane region" description="Helical" evidence="1">
    <location>
        <begin position="609"/>
        <end position="628"/>
    </location>
</feature>
<gene>
    <name evidence="2" type="ORF">GEV33_002530</name>
</gene>
<dbReference type="PANTHER" id="PTHR33223:SF6">
    <property type="entry name" value="CCHC-TYPE DOMAIN-CONTAINING PROTEIN"/>
    <property type="match status" value="1"/>
</dbReference>
<keyword evidence="1" id="KW-0472">Membrane</keyword>
<keyword evidence="1" id="KW-1133">Transmembrane helix</keyword>
<dbReference type="PANTHER" id="PTHR33223">
    <property type="entry name" value="CCHC-TYPE DOMAIN-CONTAINING PROTEIN"/>
    <property type="match status" value="1"/>
</dbReference>